<evidence type="ECO:0000256" key="4">
    <source>
        <dbReference type="ARBA" id="ARBA00012268"/>
    </source>
</evidence>
<evidence type="ECO:0000256" key="12">
    <source>
        <dbReference type="ARBA" id="ARBA00034013"/>
    </source>
</evidence>
<dbReference type="CDD" id="cd11325">
    <property type="entry name" value="AmyAc_GTHase"/>
    <property type="match status" value="1"/>
</dbReference>
<keyword evidence="20" id="KW-1185">Reference proteome</keyword>
<proteinExistence type="inferred from homology"/>
<dbReference type="PIRSF" id="PIRSF006337">
    <property type="entry name" value="Trehalose_TreZ"/>
    <property type="match status" value="1"/>
</dbReference>
<evidence type="ECO:0000256" key="16">
    <source>
        <dbReference type="PIRSR" id="PIRSR006337-3"/>
    </source>
</evidence>
<dbReference type="AlphaFoldDB" id="A0A429Z208"/>
<dbReference type="PANTHER" id="PTHR43651:SF11">
    <property type="entry name" value="MALTO-OLIGOSYLTREHALOSE TREHALOHYDROLASE"/>
    <property type="match status" value="1"/>
</dbReference>
<dbReference type="InterPro" id="IPR013780">
    <property type="entry name" value="Glyco_hydro_b"/>
</dbReference>
<dbReference type="InterPro" id="IPR012768">
    <property type="entry name" value="Trehalose_TreZ"/>
</dbReference>
<feature type="active site" description="Proton donor" evidence="15">
    <location>
        <position position="332"/>
    </location>
</feature>
<dbReference type="InterPro" id="IPR017853">
    <property type="entry name" value="GH"/>
</dbReference>
<reference evidence="19 20" key="1">
    <citation type="submission" date="2018-12" db="EMBL/GenBank/DDBJ databases">
        <title>Mesorhizobium carbonis sp. nov., isolated from coal mine water.</title>
        <authorList>
            <person name="Xin W."/>
            <person name="Xu Z."/>
            <person name="Xiang F."/>
            <person name="Zhang J."/>
            <person name="Xi L."/>
            <person name="Liu J."/>
        </authorList>
    </citation>
    <scope>NUCLEOTIDE SEQUENCE [LARGE SCALE GENOMIC DNA]</scope>
    <source>
        <strain evidence="19 20">B2.3</strain>
    </source>
</reference>
<evidence type="ECO:0000256" key="7">
    <source>
        <dbReference type="ARBA" id="ARBA00022801"/>
    </source>
</evidence>
<dbReference type="SUPFAM" id="SSF51445">
    <property type="entry name" value="(Trans)glycosidases"/>
    <property type="match status" value="1"/>
</dbReference>
<dbReference type="GO" id="GO:0005737">
    <property type="term" value="C:cytoplasm"/>
    <property type="evidence" value="ECO:0007669"/>
    <property type="project" value="UniProtKB-SubCell"/>
</dbReference>
<keyword evidence="8" id="KW-0119">Carbohydrate metabolism</keyword>
<gene>
    <name evidence="19" type="primary">treZ</name>
    <name evidence="19" type="ORF">EJC49_03790</name>
</gene>
<dbReference type="EC" id="3.2.1.141" evidence="4 13"/>
<keyword evidence="6" id="KW-0963">Cytoplasm</keyword>
<dbReference type="UniPathway" id="UPA00299"/>
<evidence type="ECO:0000256" key="8">
    <source>
        <dbReference type="ARBA" id="ARBA00023277"/>
    </source>
</evidence>
<dbReference type="InterPro" id="IPR013783">
    <property type="entry name" value="Ig-like_fold"/>
</dbReference>
<feature type="domain" description="Glycosyl hydrolase family 13 catalytic" evidence="18">
    <location>
        <begin position="157"/>
        <end position="506"/>
    </location>
</feature>
<evidence type="ECO:0000256" key="11">
    <source>
        <dbReference type="ARBA" id="ARBA00033284"/>
    </source>
</evidence>
<dbReference type="Gene3D" id="3.20.20.80">
    <property type="entry name" value="Glycosidases"/>
    <property type="match status" value="1"/>
</dbReference>
<protein>
    <recommendedName>
        <fullName evidence="5 13">Malto-oligosyltrehalose trehalohydrolase</fullName>
        <shortName evidence="14">MTHase</shortName>
        <ecNumber evidence="4 13">3.2.1.141</ecNumber>
    </recommendedName>
    <alternativeName>
        <fullName evidence="11 14">4-alpha-D-((1-&gt;4)-alpha-D-glucano)trehalose trehalohydrolase</fullName>
    </alternativeName>
    <alternativeName>
        <fullName evidence="10 14">Maltooligosyl trehalose trehalohydrolase</fullName>
    </alternativeName>
</protein>
<dbReference type="GO" id="GO:0033942">
    <property type="term" value="F:4-alpha-D-(1-&gt;4)-alpha-D-glucanotrehalose trehalohydrolase activity"/>
    <property type="evidence" value="ECO:0007669"/>
    <property type="project" value="UniProtKB-EC"/>
</dbReference>
<organism evidence="19 20">
    <name type="scientific">Aquibium carbonis</name>
    <dbReference type="NCBI Taxonomy" id="2495581"/>
    <lineage>
        <taxon>Bacteria</taxon>
        <taxon>Pseudomonadati</taxon>
        <taxon>Pseudomonadota</taxon>
        <taxon>Alphaproteobacteria</taxon>
        <taxon>Hyphomicrobiales</taxon>
        <taxon>Phyllobacteriaceae</taxon>
        <taxon>Aquibium</taxon>
    </lineage>
</organism>
<dbReference type="NCBIfam" id="TIGR02402">
    <property type="entry name" value="trehalose_TreZ"/>
    <property type="match status" value="1"/>
</dbReference>
<dbReference type="Pfam" id="PF00128">
    <property type="entry name" value="Alpha-amylase"/>
    <property type="match status" value="1"/>
</dbReference>
<evidence type="ECO:0000313" key="20">
    <source>
        <dbReference type="Proteomes" id="UP000278398"/>
    </source>
</evidence>
<evidence type="ECO:0000256" key="3">
    <source>
        <dbReference type="ARBA" id="ARBA00008061"/>
    </source>
</evidence>
<evidence type="ECO:0000259" key="18">
    <source>
        <dbReference type="SMART" id="SM00642"/>
    </source>
</evidence>
<dbReference type="CDD" id="cd02853">
    <property type="entry name" value="E_set_MTHase_like_N"/>
    <property type="match status" value="1"/>
</dbReference>
<dbReference type="Proteomes" id="UP000278398">
    <property type="component" value="Unassembled WGS sequence"/>
</dbReference>
<dbReference type="SMART" id="SM00642">
    <property type="entry name" value="Aamy"/>
    <property type="match status" value="1"/>
</dbReference>
<evidence type="ECO:0000256" key="1">
    <source>
        <dbReference type="ARBA" id="ARBA00004496"/>
    </source>
</evidence>
<evidence type="ECO:0000256" key="15">
    <source>
        <dbReference type="PIRSR" id="PIRSR006337-1"/>
    </source>
</evidence>
<feature type="site" description="Transition state stabilizer" evidence="16">
    <location>
        <position position="429"/>
    </location>
</feature>
<dbReference type="PANTHER" id="PTHR43651">
    <property type="entry name" value="1,4-ALPHA-GLUCAN-BRANCHING ENZYME"/>
    <property type="match status" value="1"/>
</dbReference>
<keyword evidence="7 14" id="KW-0378">Hydrolase</keyword>
<feature type="compositionally biased region" description="Basic residues" evidence="17">
    <location>
        <begin position="1"/>
        <end position="17"/>
    </location>
</feature>
<evidence type="ECO:0000256" key="10">
    <source>
        <dbReference type="ARBA" id="ARBA00032057"/>
    </source>
</evidence>
<comment type="similarity">
    <text evidence="3 14">Belongs to the glycosyl hydrolase 13 family.</text>
</comment>
<dbReference type="InterPro" id="IPR006047">
    <property type="entry name" value="GH13_cat_dom"/>
</dbReference>
<keyword evidence="9 14" id="KW-0326">Glycosidase</keyword>
<name>A0A429Z208_9HYPH</name>
<accession>A0A429Z208</accession>
<comment type="pathway">
    <text evidence="2 14">Glycan biosynthesis; trehalose biosynthesis.</text>
</comment>
<dbReference type="GO" id="GO:0005992">
    <property type="term" value="P:trehalose biosynthetic process"/>
    <property type="evidence" value="ECO:0007669"/>
    <property type="project" value="UniProtKB-UniRule"/>
</dbReference>
<dbReference type="SUPFAM" id="SSF81296">
    <property type="entry name" value="E set domains"/>
    <property type="match status" value="1"/>
</dbReference>
<dbReference type="EMBL" id="RWKW01000011">
    <property type="protein sequence ID" value="RST87742.1"/>
    <property type="molecule type" value="Genomic_DNA"/>
</dbReference>
<evidence type="ECO:0000256" key="9">
    <source>
        <dbReference type="ARBA" id="ARBA00023295"/>
    </source>
</evidence>
<evidence type="ECO:0000256" key="5">
    <source>
        <dbReference type="ARBA" id="ARBA00015938"/>
    </source>
</evidence>
<evidence type="ECO:0000256" key="2">
    <source>
        <dbReference type="ARBA" id="ARBA00005199"/>
    </source>
</evidence>
<comment type="catalytic activity">
    <reaction evidence="12 14">
        <text>hydrolysis of (1-&gt;4)-alpha-D-glucosidic linkage in 4-alpha-D-[(1-&gt;4)-alpha-D-glucanosyl]n trehalose to yield trehalose and (1-&gt;4)-alpha-D-glucan.</text>
        <dbReference type="EC" id="3.2.1.141"/>
    </reaction>
</comment>
<evidence type="ECO:0000256" key="14">
    <source>
        <dbReference type="PIRNR" id="PIRNR006337"/>
    </source>
</evidence>
<feature type="active site" description="Nucleophile" evidence="15">
    <location>
        <position position="301"/>
    </location>
</feature>
<dbReference type="Gene3D" id="2.60.40.10">
    <property type="entry name" value="Immunoglobulins"/>
    <property type="match status" value="1"/>
</dbReference>
<dbReference type="InterPro" id="IPR044901">
    <property type="entry name" value="Trehalose_TreZ_E-set_sf"/>
</dbReference>
<dbReference type="Gene3D" id="1.10.10.760">
    <property type="entry name" value="E-set domains of sugar-utilizing enzymes"/>
    <property type="match status" value="1"/>
</dbReference>
<dbReference type="Gene3D" id="2.60.40.1180">
    <property type="entry name" value="Golgi alpha-mannosidase II"/>
    <property type="match status" value="1"/>
</dbReference>
<feature type="region of interest" description="Disordered" evidence="17">
    <location>
        <begin position="1"/>
        <end position="52"/>
    </location>
</feature>
<dbReference type="OrthoDB" id="9800174at2"/>
<evidence type="ECO:0000256" key="13">
    <source>
        <dbReference type="NCBIfam" id="TIGR02402"/>
    </source>
</evidence>
<comment type="subcellular location">
    <subcellularLocation>
        <location evidence="1 15">Cytoplasm</location>
    </subcellularLocation>
</comment>
<comment type="caution">
    <text evidence="19">The sequence shown here is derived from an EMBL/GenBank/DDBJ whole genome shotgun (WGS) entry which is preliminary data.</text>
</comment>
<evidence type="ECO:0000256" key="17">
    <source>
        <dbReference type="SAM" id="MobiDB-lite"/>
    </source>
</evidence>
<sequence length="648" mass="70821">MAAASRHGRPRRRRRGDRWRVYGSQPGADASGDHGLTGGRPPRALPPLSWGAEHTGDGAVRFRLWAPGLDALTLRLGGEDRPMTRGRNGWFEHVADGIAPGTAYAYVLPDGMAVPDPAARAQASDVHGPSLVVDPATHRWTAPDWTGRPWEQAVIYELHVGTFTEAGTFEAAIEKLDHLADLGVTAIELMPVGQFSGDRGWGYDGVLPYAPHRAYGGPDGLKALVDAAHQRGLMVLLDVVYNHFGPDGNYISLYAPDFFRAGKHTPWGPAIAFEAEPVRRFFVENALYWLAEYRLDGLRLDAVDHVADDLLVEIGRRVRETFPDRHIHLTTEDNRNVTFLHQRGETGTVPGFTAEWNDDFHSIAHVIATGETDGYFADFADDPAGKLARALAEGFAYQGEVSPQWGRPRGEPCAHLPPTAFVDFLQNHDQVGNRAFGERLPALASPDMLRVLTAMLLLSPHIPLLFMGEEFSEDRPFLFFTDFRGDLAKAVTEGRRREFATFAAFRDGEAARRIPDPNDPGTFLASKLDWTKPGLGRGRIRLDQIRRLLATRRETIAPLLASARGHSGTIRDAAEGVVAVDWRLGGARLSLRANLSGTTRSAPGLDAPVLFAEPAETMAVLADRVEMPPVSIVVGLAPQGEAATRAEG</sequence>
<dbReference type="InterPro" id="IPR014756">
    <property type="entry name" value="Ig_E-set"/>
</dbReference>
<evidence type="ECO:0000256" key="6">
    <source>
        <dbReference type="ARBA" id="ARBA00022490"/>
    </source>
</evidence>
<evidence type="ECO:0000313" key="19">
    <source>
        <dbReference type="EMBL" id="RST87742.1"/>
    </source>
</evidence>